<accession>A0AAE1D9S3</accession>
<feature type="transmembrane region" description="Helical" evidence="12">
    <location>
        <begin position="537"/>
        <end position="556"/>
    </location>
</feature>
<dbReference type="GO" id="GO:0006814">
    <property type="term" value="P:sodium ion transport"/>
    <property type="evidence" value="ECO:0007669"/>
    <property type="project" value="UniProtKB-KW"/>
</dbReference>
<feature type="transmembrane region" description="Helical" evidence="12">
    <location>
        <begin position="125"/>
        <end position="146"/>
    </location>
</feature>
<evidence type="ECO:0000256" key="12">
    <source>
        <dbReference type="SAM" id="Phobius"/>
    </source>
</evidence>
<evidence type="ECO:0000313" key="13">
    <source>
        <dbReference type="EMBL" id="KAK3762749.1"/>
    </source>
</evidence>
<keyword evidence="14" id="KW-1185">Reference proteome</keyword>
<keyword evidence="7" id="KW-0915">Sodium</keyword>
<evidence type="ECO:0000256" key="11">
    <source>
        <dbReference type="RuleBase" id="RU362091"/>
    </source>
</evidence>
<dbReference type="PROSITE" id="PS50283">
    <property type="entry name" value="NA_SOLUT_SYMP_3"/>
    <property type="match status" value="1"/>
</dbReference>
<evidence type="ECO:0000256" key="8">
    <source>
        <dbReference type="ARBA" id="ARBA00023065"/>
    </source>
</evidence>
<dbReference type="CDD" id="cd11492">
    <property type="entry name" value="SLC5sbd_NIS-SMVT"/>
    <property type="match status" value="1"/>
</dbReference>
<feature type="transmembrane region" description="Helical" evidence="12">
    <location>
        <begin position="77"/>
        <end position="105"/>
    </location>
</feature>
<feature type="transmembrane region" description="Helical" evidence="12">
    <location>
        <begin position="440"/>
        <end position="458"/>
    </location>
</feature>
<organism evidence="13 14">
    <name type="scientific">Elysia crispata</name>
    <name type="common">lettuce slug</name>
    <dbReference type="NCBI Taxonomy" id="231223"/>
    <lineage>
        <taxon>Eukaryota</taxon>
        <taxon>Metazoa</taxon>
        <taxon>Spiralia</taxon>
        <taxon>Lophotrochozoa</taxon>
        <taxon>Mollusca</taxon>
        <taxon>Gastropoda</taxon>
        <taxon>Heterobranchia</taxon>
        <taxon>Euthyneura</taxon>
        <taxon>Panpulmonata</taxon>
        <taxon>Sacoglossa</taxon>
        <taxon>Placobranchoidea</taxon>
        <taxon>Plakobranchidae</taxon>
        <taxon>Elysia</taxon>
    </lineage>
</organism>
<evidence type="ECO:0008006" key="15">
    <source>
        <dbReference type="Google" id="ProtNLM"/>
    </source>
</evidence>
<dbReference type="InterPro" id="IPR001734">
    <property type="entry name" value="Na/solute_symporter"/>
</dbReference>
<dbReference type="GO" id="GO:0015293">
    <property type="term" value="F:symporter activity"/>
    <property type="evidence" value="ECO:0007669"/>
    <property type="project" value="TreeGrafter"/>
</dbReference>
<feature type="transmembrane region" description="Helical" evidence="12">
    <location>
        <begin position="51"/>
        <end position="71"/>
    </location>
</feature>
<evidence type="ECO:0000256" key="2">
    <source>
        <dbReference type="ARBA" id="ARBA00006434"/>
    </source>
</evidence>
<feature type="transmembrane region" description="Helical" evidence="12">
    <location>
        <begin position="158"/>
        <end position="180"/>
    </location>
</feature>
<dbReference type="InterPro" id="IPR051163">
    <property type="entry name" value="Sodium:Solute_Symporter_SSF"/>
</dbReference>
<keyword evidence="5 12" id="KW-0812">Transmembrane</keyword>
<gene>
    <name evidence="13" type="ORF">RRG08_019342</name>
</gene>
<evidence type="ECO:0000256" key="5">
    <source>
        <dbReference type="ARBA" id="ARBA00022692"/>
    </source>
</evidence>
<feature type="transmembrane region" description="Helical" evidence="12">
    <location>
        <begin position="12"/>
        <end position="31"/>
    </location>
</feature>
<evidence type="ECO:0000256" key="1">
    <source>
        <dbReference type="ARBA" id="ARBA00004651"/>
    </source>
</evidence>
<dbReference type="InterPro" id="IPR038377">
    <property type="entry name" value="Na/Glc_symporter_sf"/>
</dbReference>
<keyword evidence="3" id="KW-0813">Transport</keyword>
<evidence type="ECO:0000256" key="3">
    <source>
        <dbReference type="ARBA" id="ARBA00022448"/>
    </source>
</evidence>
<keyword evidence="4" id="KW-1003">Cell membrane</keyword>
<sequence length="623" mass="67825">MSPDPTLTIADYVVSVVILVLPVGIGVWYAVKDAKKATREEYLLGGRRMSFLPVALSIFITFQSAISQIGIPAEVFFYGFIYIVSTFGVAASFLISYFTVVPLMYPLHITSLYEYLKLRYKSETVRLLSTVAGMLATLCYMAIALLSPALALQASAGLPLWMSIAVFGAVGTVYTALGGIKSVIWTDVFQTLIVFVGTLAIIVKACISVGGLSEMWDLAQSGGRTDFNRFTPDPTVRHNIWALIIGHCFLWLVNGFNQSTLQRISSMKTLADAKRAFLVLVPCILTYTSMFSVTGLVIFSYFSLQRCDPFKGKLITNRNQLAPYFVLHAMTDLPGMTGLYVSILCCGAVSTLSSGINALAANTVEDILRRPLRSVAEGRITLLTKLFVLLYGGIILALAYLAKTLKGPITQMATTVFGACGSPILGIFLMGAAVPWANKYGALAGLATSLTFNLWISIGNRVKGAPITPLPSIGTEGCSRWAGLDNSTWGGRDDLFNSTMSLVSAIVPSNNSWTQEASSKPATSGTFVLYTISYDWYSMYGCIVCVAVGLAVSCATNRFCSSGKGREEELHCSESRLIFPFIRPLWGMEEAEVTCYDASQSENHEKWRKLNSNKDKDIPMDCL</sequence>
<reference evidence="13" key="1">
    <citation type="journal article" date="2023" name="G3 (Bethesda)">
        <title>A reference genome for the long-term kleptoplast-retaining sea slug Elysia crispata morphotype clarki.</title>
        <authorList>
            <person name="Eastman K.E."/>
            <person name="Pendleton A.L."/>
            <person name="Shaikh M.A."/>
            <person name="Suttiyut T."/>
            <person name="Ogas R."/>
            <person name="Tomko P."/>
            <person name="Gavelis G."/>
            <person name="Widhalm J.R."/>
            <person name="Wisecaver J.H."/>
        </authorList>
    </citation>
    <scope>NUCLEOTIDE SEQUENCE</scope>
    <source>
        <strain evidence="13">ECLA1</strain>
    </source>
</reference>
<keyword evidence="10" id="KW-0739">Sodium transport</keyword>
<comment type="similarity">
    <text evidence="2 11">Belongs to the sodium:solute symporter (SSF) (TC 2.A.21) family.</text>
</comment>
<evidence type="ECO:0000313" key="14">
    <source>
        <dbReference type="Proteomes" id="UP001283361"/>
    </source>
</evidence>
<dbReference type="Proteomes" id="UP001283361">
    <property type="component" value="Unassembled WGS sequence"/>
</dbReference>
<feature type="transmembrane region" description="Helical" evidence="12">
    <location>
        <begin position="382"/>
        <end position="402"/>
    </location>
</feature>
<feature type="transmembrane region" description="Helical" evidence="12">
    <location>
        <begin position="414"/>
        <end position="433"/>
    </location>
</feature>
<dbReference type="PANTHER" id="PTHR42985">
    <property type="entry name" value="SODIUM-COUPLED MONOCARBOXYLATE TRANSPORTER"/>
    <property type="match status" value="1"/>
</dbReference>
<dbReference type="AlphaFoldDB" id="A0AAE1D9S3"/>
<proteinExistence type="inferred from homology"/>
<feature type="transmembrane region" description="Helical" evidence="12">
    <location>
        <begin position="236"/>
        <end position="256"/>
    </location>
</feature>
<dbReference type="PANTHER" id="PTHR42985:SF40">
    <property type="entry name" value="LD47995P-RELATED"/>
    <property type="match status" value="1"/>
</dbReference>
<feature type="transmembrane region" description="Helical" evidence="12">
    <location>
        <begin position="192"/>
        <end position="216"/>
    </location>
</feature>
<keyword evidence="8" id="KW-0406">Ion transport</keyword>
<comment type="caution">
    <text evidence="13">The sequence shown here is derived from an EMBL/GenBank/DDBJ whole genome shotgun (WGS) entry which is preliminary data.</text>
</comment>
<keyword evidence="9 12" id="KW-0472">Membrane</keyword>
<evidence type="ECO:0000256" key="4">
    <source>
        <dbReference type="ARBA" id="ARBA00022475"/>
    </source>
</evidence>
<evidence type="ECO:0000256" key="9">
    <source>
        <dbReference type="ARBA" id="ARBA00023136"/>
    </source>
</evidence>
<keyword evidence="6 12" id="KW-1133">Transmembrane helix</keyword>
<evidence type="ECO:0000256" key="10">
    <source>
        <dbReference type="ARBA" id="ARBA00023201"/>
    </source>
</evidence>
<dbReference type="Pfam" id="PF00474">
    <property type="entry name" value="SSF"/>
    <property type="match status" value="1"/>
</dbReference>
<feature type="transmembrane region" description="Helical" evidence="12">
    <location>
        <begin position="277"/>
        <end position="302"/>
    </location>
</feature>
<protein>
    <recommendedName>
        <fullName evidence="15">Sodium-coupled monocarboxylate transporter 1</fullName>
    </recommendedName>
</protein>
<evidence type="ECO:0000256" key="7">
    <source>
        <dbReference type="ARBA" id="ARBA00023053"/>
    </source>
</evidence>
<evidence type="ECO:0000256" key="6">
    <source>
        <dbReference type="ARBA" id="ARBA00022989"/>
    </source>
</evidence>
<comment type="subcellular location">
    <subcellularLocation>
        <location evidence="1">Cell membrane</location>
        <topology evidence="1">Multi-pass membrane protein</topology>
    </subcellularLocation>
</comment>
<dbReference type="NCBIfam" id="TIGR00813">
    <property type="entry name" value="sss"/>
    <property type="match status" value="1"/>
</dbReference>
<dbReference type="GO" id="GO:0005886">
    <property type="term" value="C:plasma membrane"/>
    <property type="evidence" value="ECO:0007669"/>
    <property type="project" value="UniProtKB-SubCell"/>
</dbReference>
<feature type="transmembrane region" description="Helical" evidence="12">
    <location>
        <begin position="339"/>
        <end position="361"/>
    </location>
</feature>
<dbReference type="Gene3D" id="1.20.1730.10">
    <property type="entry name" value="Sodium/glucose cotransporter"/>
    <property type="match status" value="1"/>
</dbReference>
<dbReference type="EMBL" id="JAWDGP010004658">
    <property type="protein sequence ID" value="KAK3762749.1"/>
    <property type="molecule type" value="Genomic_DNA"/>
</dbReference>
<name>A0AAE1D9S3_9GAST</name>